<dbReference type="SUPFAM" id="SSF48576">
    <property type="entry name" value="Terpenoid synthases"/>
    <property type="match status" value="1"/>
</dbReference>
<evidence type="ECO:0000313" key="1">
    <source>
        <dbReference type="EMBL" id="ELZ69328.1"/>
    </source>
</evidence>
<name>M0GCM5_HALPT</name>
<gene>
    <name evidence="1" type="ORF">C457_09354</name>
</gene>
<sequence length="270" mass="28740">MTDATDAAGRSSDADSTVESRFRSLFDGLDGSAAATAREVVEESETPWYANLLADTVDTVSETDDAVDASSVRAAGSAVELLWGYYRVRGRLLVQLSDARAHSLTMDSTAALLAGDYLHAAAYSSISSVSSSHLGSCVERLNEAARGLVGTFRSAERAPVRTEAEVVSYCEDTAGRLGETASALGSMLADADEPQRRLLGRVGREASVARQLRRICESDPAATAVSPPECDESLLRERAARRRDDALDALRELPGSVDRSVLRASVGRPE</sequence>
<dbReference type="RefSeq" id="WP_008093953.1">
    <property type="nucleotide sequence ID" value="NZ_AOLG01000028.1"/>
</dbReference>
<dbReference type="InterPro" id="IPR008949">
    <property type="entry name" value="Isoprenoid_synthase_dom_sf"/>
</dbReference>
<keyword evidence="2" id="KW-1185">Reference proteome</keyword>
<dbReference type="PATRIC" id="fig|1227461.3.peg.1886"/>
<proteinExistence type="predicted"/>
<evidence type="ECO:0008006" key="3">
    <source>
        <dbReference type="Google" id="ProtNLM"/>
    </source>
</evidence>
<dbReference type="EMBL" id="AOLG01000028">
    <property type="protein sequence ID" value="ELZ69328.1"/>
    <property type="molecule type" value="Genomic_DNA"/>
</dbReference>
<dbReference type="Proteomes" id="UP000011559">
    <property type="component" value="Unassembled WGS sequence"/>
</dbReference>
<organism evidence="1 2">
    <name type="scientific">Haloferax prahovense (strain DSM 18310 / JCM 13924 / TL6)</name>
    <dbReference type="NCBI Taxonomy" id="1227461"/>
    <lineage>
        <taxon>Archaea</taxon>
        <taxon>Methanobacteriati</taxon>
        <taxon>Methanobacteriota</taxon>
        <taxon>Stenosarchaea group</taxon>
        <taxon>Halobacteria</taxon>
        <taxon>Halobacteriales</taxon>
        <taxon>Haloferacaceae</taxon>
        <taxon>Haloferax</taxon>
    </lineage>
</organism>
<evidence type="ECO:0000313" key="2">
    <source>
        <dbReference type="Proteomes" id="UP000011559"/>
    </source>
</evidence>
<accession>M0GCM5</accession>
<comment type="caution">
    <text evidence="1">The sequence shown here is derived from an EMBL/GenBank/DDBJ whole genome shotgun (WGS) entry which is preliminary data.</text>
</comment>
<dbReference type="AlphaFoldDB" id="M0GCM5"/>
<reference evidence="1 2" key="1">
    <citation type="journal article" date="2014" name="PLoS Genet.">
        <title>Phylogenetically driven sequencing of extremely halophilic archaea reveals strategies for static and dynamic osmo-response.</title>
        <authorList>
            <person name="Becker E.A."/>
            <person name="Seitzer P.M."/>
            <person name="Tritt A."/>
            <person name="Larsen D."/>
            <person name="Krusor M."/>
            <person name="Yao A.I."/>
            <person name="Wu D."/>
            <person name="Madern D."/>
            <person name="Eisen J.A."/>
            <person name="Darling A.E."/>
            <person name="Facciotti M.T."/>
        </authorList>
    </citation>
    <scope>NUCLEOTIDE SEQUENCE [LARGE SCALE GENOMIC DNA]</scope>
    <source>
        <strain evidence="2">DSM 18310 / JCM 13924 / TL6</strain>
    </source>
</reference>
<dbReference type="Gene3D" id="1.10.600.10">
    <property type="entry name" value="Farnesyl Diphosphate Synthase"/>
    <property type="match status" value="1"/>
</dbReference>
<protein>
    <recommendedName>
        <fullName evidence="3">Polyprenyl synthetase</fullName>
    </recommendedName>
</protein>